<dbReference type="GO" id="GO:0045773">
    <property type="term" value="P:positive regulation of axon extension"/>
    <property type="evidence" value="ECO:0007669"/>
    <property type="project" value="TreeGrafter"/>
</dbReference>
<organism evidence="16 17">
    <name type="scientific">Atlantisia rogersi</name>
    <name type="common">Inaccessible Island rail</name>
    <dbReference type="NCBI Taxonomy" id="2478892"/>
    <lineage>
        <taxon>Eukaryota</taxon>
        <taxon>Metazoa</taxon>
        <taxon>Chordata</taxon>
        <taxon>Craniata</taxon>
        <taxon>Vertebrata</taxon>
        <taxon>Euteleostomi</taxon>
        <taxon>Archelosauria</taxon>
        <taxon>Archosauria</taxon>
        <taxon>Dinosauria</taxon>
        <taxon>Saurischia</taxon>
        <taxon>Theropoda</taxon>
        <taxon>Coelurosauria</taxon>
        <taxon>Aves</taxon>
        <taxon>Neognathae</taxon>
        <taxon>Neoaves</taxon>
        <taxon>Gruiformes</taxon>
        <taxon>Rallidae</taxon>
        <taxon>Atlantisia</taxon>
    </lineage>
</organism>
<feature type="region of interest" description="Disordered" evidence="14">
    <location>
        <begin position="75"/>
        <end position="210"/>
    </location>
</feature>
<dbReference type="AlphaFoldDB" id="A0A7L3WZV4"/>
<sequence length="210" mass="24231">QGAHVTINARAEEDVEPELIMEKVAKASGANYNFHKESSKFQDSGPQAPVGSVYQKTNAMSEIKRVNKDNFWAKAEKDEENRRLEERRRAEEERLRLERERRQRDLQEAAGREQRYRARASEIEAQKRLQQQQEAENRDKEQQQWKEQAEELEARQQKGFRRSESVEKAQEAASLIAQRAVNPRDIFMQREKSGPGDAVAAAQPGTAQTP</sequence>
<dbReference type="Gene3D" id="3.40.20.10">
    <property type="entry name" value="Severin"/>
    <property type="match status" value="1"/>
</dbReference>
<evidence type="ECO:0000256" key="3">
    <source>
        <dbReference type="ARBA" id="ARBA00004412"/>
    </source>
</evidence>
<feature type="domain" description="ADF-H" evidence="15">
    <location>
        <begin position="1"/>
        <end position="25"/>
    </location>
</feature>
<dbReference type="GO" id="GO:0030833">
    <property type="term" value="P:regulation of actin filament polymerization"/>
    <property type="evidence" value="ECO:0007669"/>
    <property type="project" value="TreeGrafter"/>
</dbReference>
<dbReference type="GO" id="GO:0030136">
    <property type="term" value="C:clathrin-coated vesicle"/>
    <property type="evidence" value="ECO:0007669"/>
    <property type="project" value="UniProtKB-SubCell"/>
</dbReference>
<dbReference type="GO" id="GO:0061003">
    <property type="term" value="P:positive regulation of dendritic spine morphogenesis"/>
    <property type="evidence" value="ECO:0007669"/>
    <property type="project" value="TreeGrafter"/>
</dbReference>
<evidence type="ECO:0000256" key="13">
    <source>
        <dbReference type="ARBA" id="ARBA00034103"/>
    </source>
</evidence>
<dbReference type="OrthoDB" id="9066756at2759"/>
<comment type="caution">
    <text evidence="16">The sequence shown here is derived from an EMBL/GenBank/DDBJ whole genome shotgun (WGS) entry which is preliminary data.</text>
</comment>
<keyword evidence="11" id="KW-0770">Synapse</keyword>
<reference evidence="16 17" key="1">
    <citation type="submission" date="2019-09" db="EMBL/GenBank/DDBJ databases">
        <title>Bird 10,000 Genomes (B10K) Project - Family phase.</title>
        <authorList>
            <person name="Zhang G."/>
        </authorList>
    </citation>
    <scope>NUCLEOTIDE SEQUENCE [LARGE SCALE GENOMIC DNA]</scope>
    <source>
        <strain evidence="16">OUT-0055</strain>
        <tissue evidence="16">Blood</tissue>
    </source>
</reference>
<dbReference type="GO" id="GO:0014069">
    <property type="term" value="C:postsynaptic density"/>
    <property type="evidence" value="ECO:0007669"/>
    <property type="project" value="TreeGrafter"/>
</dbReference>
<dbReference type="GO" id="GO:0030427">
    <property type="term" value="C:site of polarized growth"/>
    <property type="evidence" value="ECO:0007669"/>
    <property type="project" value="TreeGrafter"/>
</dbReference>
<evidence type="ECO:0000256" key="8">
    <source>
        <dbReference type="ARBA" id="ARBA00022475"/>
    </source>
</evidence>
<dbReference type="GO" id="GO:0070161">
    <property type="term" value="C:anchoring junction"/>
    <property type="evidence" value="ECO:0007669"/>
    <property type="project" value="UniProtKB-SubCell"/>
</dbReference>
<evidence type="ECO:0000256" key="9">
    <source>
        <dbReference type="ARBA" id="ARBA00022753"/>
    </source>
</evidence>
<dbReference type="EMBL" id="VZUJ01130393">
    <property type="protein sequence ID" value="NXV82296.1"/>
    <property type="molecule type" value="Genomic_DNA"/>
</dbReference>
<evidence type="ECO:0000313" key="17">
    <source>
        <dbReference type="Proteomes" id="UP000518911"/>
    </source>
</evidence>
<feature type="compositionally biased region" description="Basic and acidic residues" evidence="14">
    <location>
        <begin position="75"/>
        <end position="127"/>
    </location>
</feature>
<keyword evidence="8" id="KW-1003">Cell membrane</keyword>
<evidence type="ECO:0000256" key="2">
    <source>
        <dbReference type="ARBA" id="ARBA00004282"/>
    </source>
</evidence>
<dbReference type="GO" id="GO:0051015">
    <property type="term" value="F:actin filament binding"/>
    <property type="evidence" value="ECO:0007669"/>
    <property type="project" value="TreeGrafter"/>
</dbReference>
<evidence type="ECO:0000313" key="16">
    <source>
        <dbReference type="EMBL" id="NXV82296.1"/>
    </source>
</evidence>
<evidence type="ECO:0000256" key="12">
    <source>
        <dbReference type="ARBA" id="ARBA00023273"/>
    </source>
</evidence>
<dbReference type="SUPFAM" id="SSF55753">
    <property type="entry name" value="Actin depolymerizing proteins"/>
    <property type="match status" value="1"/>
</dbReference>
<dbReference type="GO" id="GO:0030864">
    <property type="term" value="C:cortical actin cytoskeleton"/>
    <property type="evidence" value="ECO:0007669"/>
    <property type="project" value="TreeGrafter"/>
</dbReference>
<dbReference type="GO" id="GO:0005884">
    <property type="term" value="C:actin filament"/>
    <property type="evidence" value="ECO:0007669"/>
    <property type="project" value="TreeGrafter"/>
</dbReference>
<dbReference type="PANTHER" id="PTHR10829:SF12">
    <property type="entry name" value="DREBRIN-LIKE PROTEIN"/>
    <property type="match status" value="1"/>
</dbReference>
<dbReference type="PROSITE" id="PS51263">
    <property type="entry name" value="ADF_H"/>
    <property type="match status" value="1"/>
</dbReference>
<feature type="compositionally biased region" description="Basic and acidic residues" evidence="14">
    <location>
        <begin position="135"/>
        <end position="170"/>
    </location>
</feature>
<gene>
    <name evidence="16" type="primary">Dbnl</name>
    <name evidence="16" type="ORF">ATLROG_R10544</name>
</gene>
<evidence type="ECO:0000256" key="7">
    <source>
        <dbReference type="ARBA" id="ARBA00004544"/>
    </source>
</evidence>
<dbReference type="GO" id="GO:0098974">
    <property type="term" value="P:postsynaptic actin cytoskeleton organization"/>
    <property type="evidence" value="ECO:0007669"/>
    <property type="project" value="TreeGrafter"/>
</dbReference>
<evidence type="ECO:0000259" key="15">
    <source>
        <dbReference type="PROSITE" id="PS51263"/>
    </source>
</evidence>
<evidence type="ECO:0000256" key="4">
    <source>
        <dbReference type="ARBA" id="ARBA00004413"/>
    </source>
</evidence>
<dbReference type="GO" id="GO:0005769">
    <property type="term" value="C:early endosome"/>
    <property type="evidence" value="ECO:0007669"/>
    <property type="project" value="UniProtKB-SubCell"/>
</dbReference>
<evidence type="ECO:0000256" key="6">
    <source>
        <dbReference type="ARBA" id="ARBA00004510"/>
    </source>
</evidence>
<dbReference type="Proteomes" id="UP000518911">
    <property type="component" value="Unassembled WGS sequence"/>
</dbReference>
<dbReference type="PANTHER" id="PTHR10829">
    <property type="entry name" value="CORTACTIN AND DREBRIN"/>
    <property type="match status" value="1"/>
</dbReference>
<protein>
    <submittedName>
        <fullName evidence="16">DBNL protein</fullName>
    </submittedName>
</protein>
<proteinExistence type="predicted"/>
<keyword evidence="8" id="KW-0472">Membrane</keyword>
<evidence type="ECO:0000256" key="10">
    <source>
        <dbReference type="ARBA" id="ARBA00022949"/>
    </source>
</evidence>
<evidence type="ECO:0000256" key="14">
    <source>
        <dbReference type="SAM" id="MobiDB-lite"/>
    </source>
</evidence>
<keyword evidence="9" id="KW-0967">Endosome</keyword>
<dbReference type="InterPro" id="IPR002108">
    <property type="entry name" value="ADF-H"/>
</dbReference>
<comment type="subcellular location">
    <subcellularLocation>
        <location evidence="2">Cell junction</location>
    </subcellularLocation>
    <subcellularLocation>
        <location evidence="4">Cell membrane</location>
        <topology evidence="4">Peripheral membrane protein</topology>
        <orientation evidence="4">Cytoplasmic side</orientation>
    </subcellularLocation>
    <subcellularLocation>
        <location evidence="6">Cell projection</location>
        <location evidence="6">Lamellipodium</location>
    </subcellularLocation>
    <subcellularLocation>
        <location evidence="5">Cell projection</location>
        <location evidence="5">Ruffle</location>
    </subcellularLocation>
    <subcellularLocation>
        <location evidence="7">Cytoplasm</location>
        <location evidence="7">Cell cortex</location>
    </subcellularLocation>
    <subcellularLocation>
        <location evidence="1">Cytoplasmic vesicle</location>
        <location evidence="1">Clathrin-coated vesicle</location>
    </subcellularLocation>
    <subcellularLocation>
        <location evidence="3">Early endosome</location>
    </subcellularLocation>
    <subcellularLocation>
        <location evidence="13">Synapse</location>
    </subcellularLocation>
</comment>
<keyword evidence="12" id="KW-0966">Cell projection</keyword>
<dbReference type="GO" id="GO:0030027">
    <property type="term" value="C:lamellipodium"/>
    <property type="evidence" value="ECO:0007669"/>
    <property type="project" value="UniProtKB-SubCell"/>
</dbReference>
<evidence type="ECO:0000256" key="1">
    <source>
        <dbReference type="ARBA" id="ARBA00004132"/>
    </source>
</evidence>
<keyword evidence="10" id="KW-0965">Cell junction</keyword>
<feature type="non-terminal residue" evidence="16">
    <location>
        <position position="210"/>
    </location>
</feature>
<accession>A0A7L3WZV4</accession>
<dbReference type="InterPro" id="IPR029006">
    <property type="entry name" value="ADF-H/Gelsolin-like_dom_sf"/>
</dbReference>
<feature type="non-terminal residue" evidence="16">
    <location>
        <position position="1"/>
    </location>
</feature>
<keyword evidence="17" id="KW-1185">Reference proteome</keyword>
<evidence type="ECO:0000256" key="11">
    <source>
        <dbReference type="ARBA" id="ARBA00023018"/>
    </source>
</evidence>
<dbReference type="GO" id="GO:0045211">
    <property type="term" value="C:postsynaptic membrane"/>
    <property type="evidence" value="ECO:0007669"/>
    <property type="project" value="TreeGrafter"/>
</dbReference>
<name>A0A7L3WZV4_9GRUI</name>
<dbReference type="GO" id="GO:0030425">
    <property type="term" value="C:dendrite"/>
    <property type="evidence" value="ECO:0007669"/>
    <property type="project" value="TreeGrafter"/>
</dbReference>
<evidence type="ECO:0000256" key="5">
    <source>
        <dbReference type="ARBA" id="ARBA00004466"/>
    </source>
</evidence>
<dbReference type="GO" id="GO:0001726">
    <property type="term" value="C:ruffle"/>
    <property type="evidence" value="ECO:0007669"/>
    <property type="project" value="UniProtKB-SubCell"/>
</dbReference>
<dbReference type="GO" id="GO:0048812">
    <property type="term" value="P:neuron projection morphogenesis"/>
    <property type="evidence" value="ECO:0007669"/>
    <property type="project" value="TreeGrafter"/>
</dbReference>